<protein>
    <submittedName>
        <fullName evidence="1">Uncharacterized protein</fullName>
    </submittedName>
</protein>
<dbReference type="AlphaFoldDB" id="A0A066XC11"/>
<dbReference type="Proteomes" id="UP000027238">
    <property type="component" value="Unassembled WGS sequence"/>
</dbReference>
<evidence type="ECO:0000313" key="1">
    <source>
        <dbReference type="EMBL" id="KDN66683.1"/>
    </source>
</evidence>
<keyword evidence="2" id="KW-1185">Reference proteome</keyword>
<reference evidence="2" key="1">
    <citation type="journal article" date="2014" name="Genome Announc.">
        <title>Draft genome sequence of Colletotrichum sublineola, a destructive pathogen of cultivated sorghum.</title>
        <authorList>
            <person name="Baroncelli R."/>
            <person name="Sanz-Martin J.M."/>
            <person name="Rech G.E."/>
            <person name="Sukno S.A."/>
            <person name="Thon M.R."/>
        </authorList>
    </citation>
    <scope>NUCLEOTIDE SEQUENCE [LARGE SCALE GENOMIC DNA]</scope>
    <source>
        <strain evidence="2">TX430BB</strain>
    </source>
</reference>
<dbReference type="EMBL" id="JMSE01000907">
    <property type="protein sequence ID" value="KDN66683.1"/>
    <property type="molecule type" value="Genomic_DNA"/>
</dbReference>
<name>A0A066XC11_COLSU</name>
<proteinExistence type="predicted"/>
<dbReference type="HOGENOM" id="CLU_1704123_0_0_1"/>
<comment type="caution">
    <text evidence="1">The sequence shown here is derived from an EMBL/GenBank/DDBJ whole genome shotgun (WGS) entry which is preliminary data.</text>
</comment>
<organism evidence="1 2">
    <name type="scientific">Colletotrichum sublineola</name>
    <name type="common">Sorghum anthracnose fungus</name>
    <dbReference type="NCBI Taxonomy" id="1173701"/>
    <lineage>
        <taxon>Eukaryota</taxon>
        <taxon>Fungi</taxon>
        <taxon>Dikarya</taxon>
        <taxon>Ascomycota</taxon>
        <taxon>Pezizomycotina</taxon>
        <taxon>Sordariomycetes</taxon>
        <taxon>Hypocreomycetidae</taxon>
        <taxon>Glomerellales</taxon>
        <taxon>Glomerellaceae</taxon>
        <taxon>Colletotrichum</taxon>
        <taxon>Colletotrichum graminicola species complex</taxon>
    </lineage>
</organism>
<gene>
    <name evidence="1" type="ORF">CSUB01_01768</name>
</gene>
<accession>A0A066XC11</accession>
<evidence type="ECO:0000313" key="2">
    <source>
        <dbReference type="Proteomes" id="UP000027238"/>
    </source>
</evidence>
<sequence>MTPGVVSGNQKEGTLLAIISQGCLCPVTLFQPDRNRWGALAKQQYPGRSRAEANKQPSLEVRLSRPEGSLPTTIVGACRGRIEDLVNLDWTYWSHPASAPAPAPASRAVSTLAQSIPRHPVSIAQAIIVELSSMSPYFYELGTEEGKDGPEGSE</sequence>